<reference evidence="3" key="1">
    <citation type="journal article" date="2019" name="Curr. Biol.">
        <title>Genome Sequence of Striga asiatica Provides Insight into the Evolution of Plant Parasitism.</title>
        <authorList>
            <person name="Yoshida S."/>
            <person name="Kim S."/>
            <person name="Wafula E.K."/>
            <person name="Tanskanen J."/>
            <person name="Kim Y.M."/>
            <person name="Honaas L."/>
            <person name="Yang Z."/>
            <person name="Spallek T."/>
            <person name="Conn C.E."/>
            <person name="Ichihashi Y."/>
            <person name="Cheong K."/>
            <person name="Cui S."/>
            <person name="Der J.P."/>
            <person name="Gundlach H."/>
            <person name="Jiao Y."/>
            <person name="Hori C."/>
            <person name="Ishida J.K."/>
            <person name="Kasahara H."/>
            <person name="Kiba T."/>
            <person name="Kim M.S."/>
            <person name="Koo N."/>
            <person name="Laohavisit A."/>
            <person name="Lee Y.H."/>
            <person name="Lumba S."/>
            <person name="McCourt P."/>
            <person name="Mortimer J.C."/>
            <person name="Mutuku J.M."/>
            <person name="Nomura T."/>
            <person name="Sasaki-Sekimoto Y."/>
            <person name="Seto Y."/>
            <person name="Wang Y."/>
            <person name="Wakatake T."/>
            <person name="Sakakibara H."/>
            <person name="Demura T."/>
            <person name="Yamaguchi S."/>
            <person name="Yoneyama K."/>
            <person name="Manabe R.I."/>
            <person name="Nelson D.C."/>
            <person name="Schulman A.H."/>
            <person name="Timko M.P."/>
            <person name="dePamphilis C.W."/>
            <person name="Choi D."/>
            <person name="Shirasu K."/>
        </authorList>
    </citation>
    <scope>NUCLEOTIDE SEQUENCE [LARGE SCALE GENOMIC DNA]</scope>
    <source>
        <strain evidence="3">cv. UVA1</strain>
    </source>
</reference>
<name>A0A5A7NXR5_STRAF</name>
<feature type="region of interest" description="Disordered" evidence="1">
    <location>
        <begin position="19"/>
        <end position="43"/>
    </location>
</feature>
<proteinExistence type="predicted"/>
<dbReference type="EMBL" id="BKCP01000002">
    <property type="protein sequence ID" value="GER25078.1"/>
    <property type="molecule type" value="Genomic_DNA"/>
</dbReference>
<sequence>MDVEALTPENLCLTIANNQEPNRKATSTTKTWKRQPKAEGRLSRQQGIVLKQDESVEVKKRKDGINTRILKDPWIQKLKSRKPHFKNESLQHPTMVSELLEEGGRSWNIELLKELFDDSIKHGLAGTLVPQPETFSVAGPSGSSSGSGGPEPKGLKQNFNPDETPFACAAAFLSPYRACADILCGIYLQR</sequence>
<accession>A0A5A7NXR5</accession>
<comment type="caution">
    <text evidence="2">The sequence shown here is derived from an EMBL/GenBank/DDBJ whole genome shotgun (WGS) entry which is preliminary data.</text>
</comment>
<feature type="compositionally biased region" description="Polar residues" evidence="1">
    <location>
        <begin position="19"/>
        <end position="30"/>
    </location>
</feature>
<keyword evidence="3" id="KW-1185">Reference proteome</keyword>
<protein>
    <submittedName>
        <fullName evidence="2">Ribulose bisphosphate carboxylase large chain</fullName>
    </submittedName>
</protein>
<feature type="region of interest" description="Disordered" evidence="1">
    <location>
        <begin position="131"/>
        <end position="159"/>
    </location>
</feature>
<evidence type="ECO:0000256" key="1">
    <source>
        <dbReference type="SAM" id="MobiDB-lite"/>
    </source>
</evidence>
<evidence type="ECO:0000313" key="2">
    <source>
        <dbReference type="EMBL" id="GER25078.1"/>
    </source>
</evidence>
<gene>
    <name evidence="2" type="ORF">STAS_00647</name>
</gene>
<organism evidence="2 3">
    <name type="scientific">Striga asiatica</name>
    <name type="common">Asiatic witchweed</name>
    <name type="synonym">Buchnera asiatica</name>
    <dbReference type="NCBI Taxonomy" id="4170"/>
    <lineage>
        <taxon>Eukaryota</taxon>
        <taxon>Viridiplantae</taxon>
        <taxon>Streptophyta</taxon>
        <taxon>Embryophyta</taxon>
        <taxon>Tracheophyta</taxon>
        <taxon>Spermatophyta</taxon>
        <taxon>Magnoliopsida</taxon>
        <taxon>eudicotyledons</taxon>
        <taxon>Gunneridae</taxon>
        <taxon>Pentapetalae</taxon>
        <taxon>asterids</taxon>
        <taxon>lamiids</taxon>
        <taxon>Lamiales</taxon>
        <taxon>Orobanchaceae</taxon>
        <taxon>Buchnereae</taxon>
        <taxon>Striga</taxon>
    </lineage>
</organism>
<evidence type="ECO:0000313" key="3">
    <source>
        <dbReference type="Proteomes" id="UP000325081"/>
    </source>
</evidence>
<dbReference type="Proteomes" id="UP000325081">
    <property type="component" value="Unassembled WGS sequence"/>
</dbReference>
<dbReference type="AlphaFoldDB" id="A0A5A7NXR5"/>